<dbReference type="RefSeq" id="WP_097322966.1">
    <property type="nucleotide sequence ID" value="NZ_OBDY01000013.1"/>
</dbReference>
<keyword evidence="2" id="KW-1185">Reference proteome</keyword>
<dbReference type="OrthoDB" id="4077754at2"/>
<dbReference type="Pfam" id="PF21790">
    <property type="entry name" value="OGG"/>
    <property type="match status" value="1"/>
</dbReference>
<accession>A0A285IXN4</accession>
<dbReference type="EMBL" id="OBDY01000013">
    <property type="protein sequence ID" value="SNY52810.1"/>
    <property type="molecule type" value="Genomic_DNA"/>
</dbReference>
<sequence length="259" mass="28453">MDFGDARGAWEEASKHRLSDEQAERLAKLLDGGRVRDQAIRYTAEKWPDLPAGVGNGQVITRGDVFDIAAGPALDVFTASYVFGMGKVAYGRTRYDRIRKGAPGLAEDLERVREIGWCQGPVVAYAQLYGGQDYDHRRAAGVAPWSRIASYGPAFFTKFLYFAVPGALILDARLARRVARLTGDEYGYLKNGRPVAWTPYRYAVYLHWMRQSAAAVSRYSDTGVVSPELLELTLFGLSLDSLDAGPSEAEEDGDGEAAD</sequence>
<evidence type="ECO:0000313" key="2">
    <source>
        <dbReference type="Proteomes" id="UP000219612"/>
    </source>
</evidence>
<dbReference type="AlphaFoldDB" id="A0A285IXN4"/>
<gene>
    <name evidence="1" type="ORF">SAMN05421748_113102</name>
</gene>
<reference evidence="1 2" key="1">
    <citation type="submission" date="2017-09" db="EMBL/GenBank/DDBJ databases">
        <authorList>
            <person name="Ehlers B."/>
            <person name="Leendertz F.H."/>
        </authorList>
    </citation>
    <scope>NUCLEOTIDE SEQUENCE [LARGE SCALE GENOMIC DNA]</scope>
    <source>
        <strain evidence="1 2">CGMCC 4.6857</strain>
    </source>
</reference>
<proteinExistence type="predicted"/>
<organism evidence="1 2">
    <name type="scientific">Paractinoplanes atraurantiacus</name>
    <dbReference type="NCBI Taxonomy" id="1036182"/>
    <lineage>
        <taxon>Bacteria</taxon>
        <taxon>Bacillati</taxon>
        <taxon>Actinomycetota</taxon>
        <taxon>Actinomycetes</taxon>
        <taxon>Micromonosporales</taxon>
        <taxon>Micromonosporaceae</taxon>
        <taxon>Paractinoplanes</taxon>
    </lineage>
</organism>
<name>A0A285IXN4_9ACTN</name>
<evidence type="ECO:0000313" key="1">
    <source>
        <dbReference type="EMBL" id="SNY52810.1"/>
    </source>
</evidence>
<protein>
    <submittedName>
        <fullName evidence="1">Uncharacterized protein</fullName>
    </submittedName>
</protein>
<dbReference type="Proteomes" id="UP000219612">
    <property type="component" value="Unassembled WGS sequence"/>
</dbReference>
<dbReference type="InterPro" id="IPR048868">
    <property type="entry name" value="OGG-like_put"/>
</dbReference>